<dbReference type="AlphaFoldDB" id="A0A9B0TU16"/>
<dbReference type="InterPro" id="IPR003173">
    <property type="entry name" value="PC4_C"/>
</dbReference>
<dbReference type="SUPFAM" id="SSF54447">
    <property type="entry name" value="ssDNA-binding transcriptional regulator domain"/>
    <property type="match status" value="1"/>
</dbReference>
<evidence type="ECO:0000256" key="11">
    <source>
        <dbReference type="ARBA" id="ARBA00031984"/>
    </source>
</evidence>
<evidence type="ECO:0000256" key="5">
    <source>
        <dbReference type="ARBA" id="ARBA00023125"/>
    </source>
</evidence>
<name>A0A9B0TU16_CHRAS</name>
<comment type="subcellular location">
    <subcellularLocation>
        <location evidence="1">Nucleus</location>
    </subcellularLocation>
</comment>
<evidence type="ECO:0000256" key="4">
    <source>
        <dbReference type="ARBA" id="ARBA00023015"/>
    </source>
</evidence>
<keyword evidence="5" id="KW-0238">DNA-binding</keyword>
<dbReference type="InterPro" id="IPR045125">
    <property type="entry name" value="Sub1/Tcp4-like"/>
</dbReference>
<dbReference type="Gene3D" id="2.30.31.10">
    <property type="entry name" value="Transcriptional Coactivator Pc4, Chain A"/>
    <property type="match status" value="1"/>
</dbReference>
<dbReference type="GO" id="GO:0003713">
    <property type="term" value="F:transcription coactivator activity"/>
    <property type="evidence" value="ECO:0007669"/>
    <property type="project" value="InterPro"/>
</dbReference>
<evidence type="ECO:0000313" key="14">
    <source>
        <dbReference type="Proteomes" id="UP000504623"/>
    </source>
</evidence>
<evidence type="ECO:0000256" key="9">
    <source>
        <dbReference type="ARBA" id="ARBA00024848"/>
    </source>
</evidence>
<dbReference type="GO" id="GO:0005634">
    <property type="term" value="C:nucleus"/>
    <property type="evidence" value="ECO:0007669"/>
    <property type="project" value="UniProtKB-SubCell"/>
</dbReference>
<feature type="domain" description="Transcriptional coactivator p15 (PC4) C-terminal" evidence="13">
    <location>
        <begin position="83"/>
        <end position="132"/>
    </location>
</feature>
<keyword evidence="8" id="KW-0539">Nucleus</keyword>
<dbReference type="GO" id="GO:0060261">
    <property type="term" value="P:positive regulation of transcription initiation by RNA polymerase II"/>
    <property type="evidence" value="ECO:0007669"/>
    <property type="project" value="InterPro"/>
</dbReference>
<gene>
    <name evidence="15" type="primary">LOC102824607</name>
</gene>
<keyword evidence="7" id="KW-0804">Transcription</keyword>
<dbReference type="FunFam" id="2.30.31.10:FF:000001">
    <property type="entry name" value="Activated RNA polymerase II transcriptional coactivator p15"/>
    <property type="match status" value="1"/>
</dbReference>
<dbReference type="OrthoDB" id="2505440at2759"/>
<accession>A0A9B0TU16</accession>
<dbReference type="GeneID" id="102824607"/>
<dbReference type="RefSeq" id="XP_006867684.1">
    <property type="nucleotide sequence ID" value="XM_006867622.1"/>
</dbReference>
<evidence type="ECO:0000256" key="3">
    <source>
        <dbReference type="ARBA" id="ARBA00013386"/>
    </source>
</evidence>
<protein>
    <recommendedName>
        <fullName evidence="3">Activated RNA polymerase II transcriptional coactivator p15</fullName>
    </recommendedName>
    <alternativeName>
        <fullName evidence="11">SUB1 homolog</fullName>
    </alternativeName>
</protein>
<evidence type="ECO:0000256" key="10">
    <source>
        <dbReference type="ARBA" id="ARBA00025843"/>
    </source>
</evidence>
<evidence type="ECO:0000256" key="1">
    <source>
        <dbReference type="ARBA" id="ARBA00004123"/>
    </source>
</evidence>
<proteinExistence type="inferred from homology"/>
<dbReference type="Pfam" id="PF02229">
    <property type="entry name" value="PC4"/>
    <property type="match status" value="1"/>
</dbReference>
<evidence type="ECO:0000256" key="6">
    <source>
        <dbReference type="ARBA" id="ARBA00023159"/>
    </source>
</evidence>
<reference evidence="15" key="1">
    <citation type="submission" date="2025-08" db="UniProtKB">
        <authorList>
            <consortium name="RefSeq"/>
        </authorList>
    </citation>
    <scope>IDENTIFICATION</scope>
    <source>
        <tissue evidence="15">Spleen</tissue>
    </source>
</reference>
<keyword evidence="14" id="KW-1185">Reference proteome</keyword>
<dbReference type="Proteomes" id="UP000504623">
    <property type="component" value="Unplaced"/>
</dbReference>
<comment type="subunit">
    <text evidence="10">Homodimer. Interacts with CSTF2.</text>
</comment>
<evidence type="ECO:0000259" key="13">
    <source>
        <dbReference type="Pfam" id="PF02229"/>
    </source>
</evidence>
<evidence type="ECO:0000256" key="12">
    <source>
        <dbReference type="SAM" id="MobiDB-lite"/>
    </source>
</evidence>
<dbReference type="InterPro" id="IPR009044">
    <property type="entry name" value="ssDNA-bd_transcriptional_reg"/>
</dbReference>
<evidence type="ECO:0000256" key="8">
    <source>
        <dbReference type="ARBA" id="ARBA00023242"/>
    </source>
</evidence>
<comment type="function">
    <text evidence="9">General coactivator that functions cooperatively with TAFs and mediates functional interactions between upstream activators and the general transcriptional machinery. May be involved in stabilizing the multiprotein transcription complex. Binds single-stranded DNA. Also binds, in vitro, non-specifically to double-stranded DNA (ds DNA).</text>
</comment>
<dbReference type="PANTHER" id="PTHR13215">
    <property type="entry name" value="RNA POLYMERASE II TRANSCRIPTIONAL COACTIVATOR"/>
    <property type="match status" value="1"/>
</dbReference>
<feature type="region of interest" description="Disordered" evidence="12">
    <location>
        <begin position="19"/>
        <end position="43"/>
    </location>
</feature>
<sequence>MVSLEMVELVELLCRSGTTPKSKDLVSSSSSGSDSNNEIDKKLKIKKQVSPGKLVKKQKIDETSRALMSSKQSCSSRDNMFQVGKIRYVSVPDFKGKILIDIREYWLDQEGEMKPGRKGIYLNPEQWSQLKEQISNSDEAVR</sequence>
<keyword evidence="4" id="KW-0805">Transcription regulation</keyword>
<evidence type="ECO:0000256" key="7">
    <source>
        <dbReference type="ARBA" id="ARBA00023163"/>
    </source>
</evidence>
<organism evidence="14 15">
    <name type="scientific">Chrysochloris asiatica</name>
    <name type="common">Cape golden mole</name>
    <dbReference type="NCBI Taxonomy" id="185453"/>
    <lineage>
        <taxon>Eukaryota</taxon>
        <taxon>Metazoa</taxon>
        <taxon>Chordata</taxon>
        <taxon>Craniata</taxon>
        <taxon>Vertebrata</taxon>
        <taxon>Euteleostomi</taxon>
        <taxon>Mammalia</taxon>
        <taxon>Eutheria</taxon>
        <taxon>Afrotheria</taxon>
        <taxon>Chrysochloridae</taxon>
        <taxon>Chrysochlorinae</taxon>
        <taxon>Chrysochloris</taxon>
    </lineage>
</organism>
<evidence type="ECO:0000313" key="15">
    <source>
        <dbReference type="RefSeq" id="XP_006867684.1"/>
    </source>
</evidence>
<dbReference type="GO" id="GO:0003677">
    <property type="term" value="F:DNA binding"/>
    <property type="evidence" value="ECO:0007669"/>
    <property type="project" value="UniProtKB-KW"/>
</dbReference>
<keyword evidence="6" id="KW-0010">Activator</keyword>
<comment type="similarity">
    <text evidence="2">Belongs to the transcriptional coactivator PC4 family.</text>
</comment>
<evidence type="ECO:0000256" key="2">
    <source>
        <dbReference type="ARBA" id="ARBA00009001"/>
    </source>
</evidence>